<dbReference type="OrthoDB" id="3697873at2"/>
<protein>
    <submittedName>
        <fullName evidence="2">PE family protein</fullName>
    </submittedName>
</protein>
<dbReference type="AlphaFoldDB" id="A0A421B7D1"/>
<name>A0A421B7D1_9PSEU</name>
<keyword evidence="3" id="KW-1185">Reference proteome</keyword>
<dbReference type="RefSeq" id="WP_121389268.1">
    <property type="nucleotide sequence ID" value="NZ_RCDD01000001.1"/>
</dbReference>
<evidence type="ECO:0000313" key="3">
    <source>
        <dbReference type="Proteomes" id="UP000282454"/>
    </source>
</evidence>
<gene>
    <name evidence="2" type="ORF">CLV68_0884</name>
</gene>
<proteinExistence type="predicted"/>
<evidence type="ECO:0000259" key="1">
    <source>
        <dbReference type="Pfam" id="PF00934"/>
    </source>
</evidence>
<dbReference type="Gene3D" id="1.10.287.850">
    <property type="entry name" value="HP0062-like domain"/>
    <property type="match status" value="1"/>
</dbReference>
<organism evidence="2 3">
    <name type="scientific">Actinokineospora cianjurensis</name>
    <dbReference type="NCBI Taxonomy" id="585224"/>
    <lineage>
        <taxon>Bacteria</taxon>
        <taxon>Bacillati</taxon>
        <taxon>Actinomycetota</taxon>
        <taxon>Actinomycetes</taxon>
        <taxon>Pseudonocardiales</taxon>
        <taxon>Pseudonocardiaceae</taxon>
        <taxon>Actinokineospora</taxon>
    </lineage>
</organism>
<reference evidence="2 3" key="1">
    <citation type="submission" date="2018-10" db="EMBL/GenBank/DDBJ databases">
        <title>Genomic Encyclopedia of Archaeal and Bacterial Type Strains, Phase II (KMG-II): from individual species to whole genera.</title>
        <authorList>
            <person name="Goeker M."/>
        </authorList>
    </citation>
    <scope>NUCLEOTIDE SEQUENCE [LARGE SCALE GENOMIC DNA]</scope>
    <source>
        <strain evidence="2 3">DSM 45657</strain>
    </source>
</reference>
<feature type="domain" description="PE" evidence="1">
    <location>
        <begin position="40"/>
        <end position="125"/>
    </location>
</feature>
<accession>A0A421B7D1</accession>
<dbReference type="Pfam" id="PF00934">
    <property type="entry name" value="PE"/>
    <property type="match status" value="1"/>
</dbReference>
<dbReference type="EMBL" id="RCDD01000001">
    <property type="protein sequence ID" value="RLK60381.1"/>
    <property type="molecule type" value="Genomic_DNA"/>
</dbReference>
<sequence length="136" mass="14574">MTDATHSGALAAVTANARMAANSLHHPTATSAGQFLINHDNVLAAAKVIQTQIDSLQGRLRGALSELTIAAPGEDDVSHQVAKEWNDRLVQQPGSYRERVLEYVDSLQDLVDQLQESAKTYGYTEGEISSAIGTRG</sequence>
<dbReference type="Proteomes" id="UP000282454">
    <property type="component" value="Unassembled WGS sequence"/>
</dbReference>
<evidence type="ECO:0000313" key="2">
    <source>
        <dbReference type="EMBL" id="RLK60381.1"/>
    </source>
</evidence>
<dbReference type="InterPro" id="IPR000084">
    <property type="entry name" value="PE-PGRS_N"/>
</dbReference>
<comment type="caution">
    <text evidence="2">The sequence shown here is derived from an EMBL/GenBank/DDBJ whole genome shotgun (WGS) entry which is preliminary data.</text>
</comment>